<organism evidence="1 2">
    <name type="scientific">Paenibacillus abyssi</name>
    <dbReference type="NCBI Taxonomy" id="1340531"/>
    <lineage>
        <taxon>Bacteria</taxon>
        <taxon>Bacillati</taxon>
        <taxon>Bacillota</taxon>
        <taxon>Bacilli</taxon>
        <taxon>Bacillales</taxon>
        <taxon>Paenibacillaceae</taxon>
        <taxon>Paenibacillus</taxon>
    </lineage>
</organism>
<evidence type="ECO:0000313" key="2">
    <source>
        <dbReference type="Proteomes" id="UP000644756"/>
    </source>
</evidence>
<dbReference type="AlphaFoldDB" id="A0A917FVE4"/>
<protein>
    <submittedName>
        <fullName evidence="1">Uncharacterized protein</fullName>
    </submittedName>
</protein>
<evidence type="ECO:0000313" key="1">
    <source>
        <dbReference type="EMBL" id="GGG04831.1"/>
    </source>
</evidence>
<dbReference type="Proteomes" id="UP000644756">
    <property type="component" value="Unassembled WGS sequence"/>
</dbReference>
<reference evidence="1" key="2">
    <citation type="submission" date="2020-09" db="EMBL/GenBank/DDBJ databases">
        <authorList>
            <person name="Sun Q."/>
            <person name="Zhou Y."/>
        </authorList>
    </citation>
    <scope>NUCLEOTIDE SEQUENCE</scope>
    <source>
        <strain evidence="1">CGMCC 1.12987</strain>
    </source>
</reference>
<gene>
    <name evidence="1" type="ORF">GCM10010916_22410</name>
</gene>
<dbReference type="EMBL" id="BMGR01000006">
    <property type="protein sequence ID" value="GGG04831.1"/>
    <property type="molecule type" value="Genomic_DNA"/>
</dbReference>
<comment type="caution">
    <text evidence="1">The sequence shown here is derived from an EMBL/GenBank/DDBJ whole genome shotgun (WGS) entry which is preliminary data.</text>
</comment>
<accession>A0A917FVE4</accession>
<sequence length="289" mass="31724">MAPVFLFVLLFLVVMVRLAAVQMALHDTASQAVRQTAAHIYPIALAAEQSGFELPTASIGELSLSDIESVAGQLAEWIPEPAGPLLESIGEGDWSPVVDMAATEIGRGVVQPLLRQFAEASVLDPDEVRLYRLSMPDLKEKQEPYFSITVEYELPLNLPFTRKTLTLRERAEERVWVSDAIAAPITPESSEDAADHLQILAIEPSPVRPGRKARVIALTDPNRKVSLTVEYKSGTSKAKFLGEQTADADGMVSWEWHVSGNTTPGVWELYVSTEDSKQVGMHFSVEKAK</sequence>
<reference evidence="1" key="1">
    <citation type="journal article" date="2014" name="Int. J. Syst. Evol. Microbiol.">
        <title>Complete genome sequence of Corynebacterium casei LMG S-19264T (=DSM 44701T), isolated from a smear-ripened cheese.</title>
        <authorList>
            <consortium name="US DOE Joint Genome Institute (JGI-PGF)"/>
            <person name="Walter F."/>
            <person name="Albersmeier A."/>
            <person name="Kalinowski J."/>
            <person name="Ruckert C."/>
        </authorList>
    </citation>
    <scope>NUCLEOTIDE SEQUENCE</scope>
    <source>
        <strain evidence="1">CGMCC 1.12987</strain>
    </source>
</reference>
<proteinExistence type="predicted"/>
<keyword evidence="2" id="KW-1185">Reference proteome</keyword>
<name>A0A917FVE4_9BACL</name>